<dbReference type="PANTHER" id="PTHR43187">
    <property type="entry name" value="GLUTAMINE AMIDOTRANSFERASE DUG3-RELATED"/>
    <property type="match status" value="1"/>
</dbReference>
<dbReference type="EMBL" id="FNHI01000029">
    <property type="protein sequence ID" value="SDN52739.1"/>
    <property type="molecule type" value="Genomic_DNA"/>
</dbReference>
<dbReference type="InterPro" id="IPR026869">
    <property type="entry name" value="EgtC-like"/>
</dbReference>
<accession>A0A1H0C4F3</accession>
<dbReference type="CDD" id="cd01908">
    <property type="entry name" value="YafJ"/>
    <property type="match status" value="1"/>
</dbReference>
<evidence type="ECO:0000256" key="1">
    <source>
        <dbReference type="ARBA" id="ARBA00022962"/>
    </source>
</evidence>
<evidence type="ECO:0000313" key="4">
    <source>
        <dbReference type="Proteomes" id="UP000199063"/>
    </source>
</evidence>
<reference evidence="4" key="1">
    <citation type="submission" date="2016-10" db="EMBL/GenBank/DDBJ databases">
        <authorList>
            <person name="Varghese N."/>
            <person name="Submissions S."/>
        </authorList>
    </citation>
    <scope>NUCLEOTIDE SEQUENCE [LARGE SCALE GENOMIC DNA]</scope>
    <source>
        <strain evidence="4">CGMCC 4.7042</strain>
    </source>
</reference>
<dbReference type="Proteomes" id="UP000199063">
    <property type="component" value="Unassembled WGS sequence"/>
</dbReference>
<dbReference type="EC" id="3.5.1.118" evidence="2"/>
<dbReference type="GeneID" id="40833681"/>
<dbReference type="STRING" id="1196353.SAMN05444921_12914"/>
<dbReference type="SUPFAM" id="SSF56235">
    <property type="entry name" value="N-terminal nucleophile aminohydrolases (Ntn hydrolases)"/>
    <property type="match status" value="1"/>
</dbReference>
<dbReference type="NCBIfam" id="TIGR03442">
    <property type="entry name" value="ergothioneine biosynthesis protein EgtC"/>
    <property type="match status" value="1"/>
</dbReference>
<dbReference type="GO" id="GO:0052699">
    <property type="term" value="P:ergothioneine biosynthetic process"/>
    <property type="evidence" value="ECO:0007669"/>
    <property type="project" value="UniProtKB-UniRule"/>
</dbReference>
<gene>
    <name evidence="2" type="primary">egtC</name>
    <name evidence="3" type="ORF">SAMN05444921_12914</name>
</gene>
<protein>
    <recommendedName>
        <fullName evidence="2">Gamma-glutamyl-hercynylcysteine sulfoxide hydrolase</fullName>
        <ecNumber evidence="2">3.5.1.118</ecNumber>
    </recommendedName>
    <alternativeName>
        <fullName evidence="2">Gamma-glutamyl hercynylcysteine S-oxide hydrolase</fullName>
    </alternativeName>
</protein>
<dbReference type="PANTHER" id="PTHR43187:SF2">
    <property type="entry name" value="GAMMA-GLUTAMYL-HERCYNYLCYSTEINE SULFOXIDE HYDROLASE"/>
    <property type="match status" value="1"/>
</dbReference>
<dbReference type="HAMAP" id="MF_02036">
    <property type="entry name" value="EgtC"/>
    <property type="match status" value="1"/>
</dbReference>
<comment type="catalytic activity">
    <reaction evidence="2">
        <text>gamma-L-glutamyl-hercynylcysteine S-oxide + H2O = S-(hercyn-2-yl)-L-cysteine S-oxide + L-glutamate</text>
        <dbReference type="Rhea" id="RHEA:42684"/>
        <dbReference type="ChEBI" id="CHEBI:15377"/>
        <dbReference type="ChEBI" id="CHEBI:29985"/>
        <dbReference type="ChEBI" id="CHEBI:82703"/>
        <dbReference type="ChEBI" id="CHEBI:82706"/>
        <dbReference type="EC" id="3.5.1.118"/>
    </reaction>
</comment>
<dbReference type="GO" id="GO:0016740">
    <property type="term" value="F:transferase activity"/>
    <property type="evidence" value="ECO:0007669"/>
    <property type="project" value="UniProtKB-KW"/>
</dbReference>
<dbReference type="InterPro" id="IPR017808">
    <property type="entry name" value="EgtC"/>
</dbReference>
<dbReference type="GO" id="GO:0016811">
    <property type="term" value="F:hydrolase activity, acting on carbon-nitrogen (but not peptide) bonds, in linear amides"/>
    <property type="evidence" value="ECO:0007669"/>
    <property type="project" value="UniProtKB-UniRule"/>
</dbReference>
<keyword evidence="3" id="KW-0808">Transferase</keyword>
<proteinExistence type="inferred from homology"/>
<dbReference type="UniPathway" id="UPA01014"/>
<dbReference type="RefSeq" id="WP_093661290.1">
    <property type="nucleotide sequence ID" value="NZ_FNHI01000029.1"/>
</dbReference>
<dbReference type="AlphaFoldDB" id="A0A1H0C4F3"/>
<evidence type="ECO:0000313" key="3">
    <source>
        <dbReference type="EMBL" id="SDN52739.1"/>
    </source>
</evidence>
<comment type="pathway">
    <text evidence="2">Amino-acid biosynthesis; ergothioneine biosynthesis.</text>
</comment>
<dbReference type="InterPro" id="IPR032889">
    <property type="entry name" value="EgtC_Actinobacteria"/>
</dbReference>
<dbReference type="Pfam" id="PF13230">
    <property type="entry name" value="GATase_4"/>
    <property type="match status" value="1"/>
</dbReference>
<name>A0A1H0C4F3_9ACTN</name>
<organism evidence="3 4">
    <name type="scientific">Streptomyces wuyuanensis</name>
    <dbReference type="NCBI Taxonomy" id="1196353"/>
    <lineage>
        <taxon>Bacteria</taxon>
        <taxon>Bacillati</taxon>
        <taxon>Actinomycetota</taxon>
        <taxon>Actinomycetes</taxon>
        <taxon>Kitasatosporales</taxon>
        <taxon>Streptomycetaceae</taxon>
        <taxon>Streptomyces</taxon>
    </lineage>
</organism>
<dbReference type="OrthoDB" id="9804310at2"/>
<dbReference type="InterPro" id="IPR029055">
    <property type="entry name" value="Ntn_hydrolases_N"/>
</dbReference>
<keyword evidence="4" id="KW-1185">Reference proteome</keyword>
<keyword evidence="2" id="KW-0378">Hydrolase</keyword>
<dbReference type="InterPro" id="IPR052373">
    <property type="entry name" value="Gamma-glu_amide_hydrolase"/>
</dbReference>
<comment type="function">
    <text evidence="2">Catalyzes the hydrolysis of the gamma-glutamyl amide bond of hercynyl-gamma-L-glutamyl-L-cysteine sulfoxide to produce hercynylcysteine sulfoxide, a step in the biosynthesis pathway of ergothioneine.</text>
</comment>
<sequence length="251" mass="26803">MCRHIAFLGVPTALGELLVRPPHALLRQSWAPRRQRYGTVNADGFGVGWYAEGDPVPARYRRTGPMWADPSFADLGRVVRSGALLAAVRDATEAGADGEAAAAPFSAGPWLFSHNGAVRGWPGSMAALAAALPATELLSLEARCDSALVWAMALHRLRDGDEPGQALADTVLDVARAAPDSRLNLLLTDGVTIAATAWGDTLWYLAEPGRGTVVASEPYDDDPRWCEVPDRALLTATRTDVLLTPLKEPSE</sequence>
<dbReference type="Gene3D" id="3.60.20.10">
    <property type="entry name" value="Glutamine Phosphoribosylpyrophosphate, subunit 1, domain 1"/>
    <property type="match status" value="1"/>
</dbReference>
<keyword evidence="1 2" id="KW-0315">Glutamine amidotransferase</keyword>
<evidence type="ECO:0000256" key="2">
    <source>
        <dbReference type="HAMAP-Rule" id="MF_02036"/>
    </source>
</evidence>